<dbReference type="OMA" id="MENTGHW"/>
<dbReference type="Proteomes" id="UP000037923">
    <property type="component" value="Unassembled WGS sequence"/>
</dbReference>
<evidence type="ECO:0000256" key="1">
    <source>
        <dbReference type="ARBA" id="ARBA00030537"/>
    </source>
</evidence>
<sequence>MRLLHSMLRVGDLDRSVKFYTECLKMKEMRRRECPEEKYTVVFLGYDKSEEEGPTIELTYNYDVTSYTHGEAFGHIAIGVEDVKELVAELRAKNVTIDYEKKDGYMAFIVDPDGYYIELLNEKMVVERARKAMQERGKL</sequence>
<reference evidence="6 7" key="1">
    <citation type="submission" date="2015-07" db="EMBL/GenBank/DDBJ databases">
        <title>High-quality genome of monoxenous trypanosomatid Leptomonas pyrrhocoris.</title>
        <authorList>
            <person name="Flegontov P."/>
            <person name="Butenko A."/>
            <person name="Firsov S."/>
            <person name="Vlcek C."/>
            <person name="Logacheva M.D."/>
            <person name="Field M."/>
            <person name="Filatov D."/>
            <person name="Flegontova O."/>
            <person name="Gerasimov E."/>
            <person name="Jackson A.P."/>
            <person name="Kelly S."/>
            <person name="Opperdoes F."/>
            <person name="O'Reilly A."/>
            <person name="Votypka J."/>
            <person name="Yurchenko V."/>
            <person name="Lukes J."/>
        </authorList>
    </citation>
    <scope>NUCLEOTIDE SEQUENCE [LARGE SCALE GENOMIC DNA]</scope>
    <source>
        <strain evidence="6">H10</strain>
    </source>
</reference>
<dbReference type="RefSeq" id="XP_015664749.1">
    <property type="nucleotide sequence ID" value="XM_015796741.1"/>
</dbReference>
<dbReference type="EMBL" id="LGTL01000001">
    <property type="protein sequence ID" value="KPA86311.1"/>
    <property type="molecule type" value="Genomic_DNA"/>
</dbReference>
<dbReference type="InterPro" id="IPR004360">
    <property type="entry name" value="Glyas_Fos-R_dOase_dom"/>
</dbReference>
<dbReference type="EMBL" id="LGTL01000001">
    <property type="protein sequence ID" value="KPA86309.1"/>
    <property type="molecule type" value="Genomic_DNA"/>
</dbReference>
<evidence type="ECO:0000256" key="4">
    <source>
        <dbReference type="PIRSR" id="PIRSR604361-3"/>
    </source>
</evidence>
<comment type="caution">
    <text evidence="6">The sequence shown here is derived from an EMBL/GenBank/DDBJ whole genome shotgun (WGS) entry which is preliminary data.</text>
</comment>
<accession>A0A0M9GAJ7</accession>
<dbReference type="GO" id="GO:0019243">
    <property type="term" value="P:methylglyoxal catabolic process to D-lactate via S-lactoyl-glutathione"/>
    <property type="evidence" value="ECO:0007669"/>
    <property type="project" value="TreeGrafter"/>
</dbReference>
<gene>
    <name evidence="6" type="ORF">ABB37_00527</name>
</gene>
<evidence type="ECO:0000313" key="7">
    <source>
        <dbReference type="Proteomes" id="UP000037923"/>
    </source>
</evidence>
<keyword evidence="7" id="KW-1185">Reference proteome</keyword>
<dbReference type="RefSeq" id="XP_015664750.1">
    <property type="nucleotide sequence ID" value="XM_015796742.1"/>
</dbReference>
<dbReference type="OrthoDB" id="16820at2759"/>
<proteinExistence type="predicted"/>
<evidence type="ECO:0000313" key="6">
    <source>
        <dbReference type="EMBL" id="KPA86310.1"/>
    </source>
</evidence>
<feature type="binding site" evidence="4">
    <location>
        <position position="57"/>
    </location>
    <ligand>
        <name>Zn(2+)</name>
        <dbReference type="ChEBI" id="CHEBI:29105"/>
        <note>ligand shared between dimeric partners</note>
    </ligand>
</feature>
<dbReference type="GO" id="GO:0005737">
    <property type="term" value="C:cytoplasm"/>
    <property type="evidence" value="ECO:0007669"/>
    <property type="project" value="TreeGrafter"/>
</dbReference>
<dbReference type="InterPro" id="IPR029068">
    <property type="entry name" value="Glyas_Bleomycin-R_OHBP_Dase"/>
</dbReference>
<dbReference type="Gene3D" id="3.10.180.10">
    <property type="entry name" value="2,3-Dihydroxybiphenyl 1,2-Dioxygenase, domain 1"/>
    <property type="match status" value="1"/>
</dbReference>
<dbReference type="PANTHER" id="PTHR46036:SF5">
    <property type="entry name" value="LACTOYLGLUTATHIONE LYASE"/>
    <property type="match status" value="1"/>
</dbReference>
<dbReference type="InterPro" id="IPR004361">
    <property type="entry name" value="Glyoxalase_1"/>
</dbReference>
<dbReference type="InterPro" id="IPR037523">
    <property type="entry name" value="VOC_core"/>
</dbReference>
<dbReference type="NCBIfam" id="TIGR00068">
    <property type="entry name" value="glyox_I"/>
    <property type="match status" value="1"/>
</dbReference>
<evidence type="ECO:0000259" key="5">
    <source>
        <dbReference type="PROSITE" id="PS51819"/>
    </source>
</evidence>
<dbReference type="GO" id="GO:0046872">
    <property type="term" value="F:metal ion binding"/>
    <property type="evidence" value="ECO:0007669"/>
    <property type="project" value="UniProtKB-KW"/>
</dbReference>
<comment type="cofactor">
    <cofactor evidence="4">
        <name>Zn(2+)</name>
        <dbReference type="ChEBI" id="CHEBI:29105"/>
    </cofactor>
    <text evidence="4">Binds 1 zinc ion per subunit. In the homodimer, two zinc ions are bound between subunits.</text>
</comment>
<feature type="binding site" evidence="4">
    <location>
        <position position="118"/>
    </location>
    <ligand>
        <name>Zn(2+)</name>
        <dbReference type="ChEBI" id="CHEBI:29105"/>
        <note>ligand shared between dimeric partners</note>
    </ligand>
</feature>
<dbReference type="AlphaFoldDB" id="A0A0M9GAJ7"/>
<dbReference type="EMBL" id="LGTL01000001">
    <property type="protein sequence ID" value="KPA86310.1"/>
    <property type="molecule type" value="Genomic_DNA"/>
</dbReference>
<dbReference type="PROSITE" id="PS51819">
    <property type="entry name" value="VOC"/>
    <property type="match status" value="1"/>
</dbReference>
<dbReference type="GO" id="GO:0004462">
    <property type="term" value="F:lactoylglutathione lyase activity"/>
    <property type="evidence" value="ECO:0007669"/>
    <property type="project" value="UniProtKB-EC"/>
</dbReference>
<keyword evidence="4" id="KW-0479">Metal-binding</keyword>
<evidence type="ECO:0000256" key="3">
    <source>
        <dbReference type="PIRSR" id="PIRSR604361-1"/>
    </source>
</evidence>
<feature type="active site" description="Proton donor/acceptor" evidence="3">
    <location>
        <position position="118"/>
    </location>
</feature>
<name>A0A0M9GAJ7_LEPPY</name>
<feature type="domain" description="VOC" evidence="5">
    <location>
        <begin position="2"/>
        <end position="122"/>
    </location>
</feature>
<keyword evidence="4" id="KW-0862">Zinc</keyword>
<dbReference type="Pfam" id="PF00903">
    <property type="entry name" value="Glyoxalase"/>
    <property type="match status" value="1"/>
</dbReference>
<feature type="binding site" evidence="4">
    <location>
        <position position="75"/>
    </location>
    <ligand>
        <name>Zn(2+)</name>
        <dbReference type="ChEBI" id="CHEBI:29105"/>
        <note>ligand shared between dimeric partners</note>
    </ligand>
</feature>
<dbReference type="PANTHER" id="PTHR46036">
    <property type="entry name" value="LACTOYLGLUTATHIONE LYASE"/>
    <property type="match status" value="1"/>
</dbReference>
<protein>
    <recommendedName>
        <fullName evidence="1">Glyoxalase I</fullName>
    </recommendedName>
</protein>
<evidence type="ECO:0000256" key="2">
    <source>
        <dbReference type="ARBA" id="ARBA00048273"/>
    </source>
</evidence>
<comment type="catalytic activity">
    <reaction evidence="2">
        <text>(R)-S-lactoylglutathione = methylglyoxal + glutathione</text>
        <dbReference type="Rhea" id="RHEA:19069"/>
        <dbReference type="ChEBI" id="CHEBI:17158"/>
        <dbReference type="ChEBI" id="CHEBI:57474"/>
        <dbReference type="ChEBI" id="CHEBI:57925"/>
        <dbReference type="EC" id="4.4.1.5"/>
    </reaction>
</comment>
<dbReference type="GeneID" id="26900824"/>
<dbReference type="RefSeq" id="XP_015664748.1">
    <property type="nucleotide sequence ID" value="XM_015796740.1"/>
</dbReference>
<organism evidence="6 7">
    <name type="scientific">Leptomonas pyrrhocoris</name>
    <name type="common">Firebug parasite</name>
    <dbReference type="NCBI Taxonomy" id="157538"/>
    <lineage>
        <taxon>Eukaryota</taxon>
        <taxon>Discoba</taxon>
        <taxon>Euglenozoa</taxon>
        <taxon>Kinetoplastea</taxon>
        <taxon>Metakinetoplastina</taxon>
        <taxon>Trypanosomatida</taxon>
        <taxon>Trypanosomatidae</taxon>
        <taxon>Leishmaniinae</taxon>
        <taxon>Leptomonas</taxon>
    </lineage>
</organism>
<dbReference type="SUPFAM" id="SSF54593">
    <property type="entry name" value="Glyoxalase/Bleomycin resistance protein/Dihydroxybiphenyl dioxygenase"/>
    <property type="match status" value="1"/>
</dbReference>
<dbReference type="VEuPathDB" id="TriTrypDB:LpyrH10_01_5270"/>